<keyword evidence="13 17" id="KW-0479">Metal-binding</keyword>
<evidence type="ECO:0000256" key="6">
    <source>
        <dbReference type="ARBA" id="ARBA00012232"/>
    </source>
</evidence>
<keyword evidence="9 17" id="KW-0963">Cytoplasm</keyword>
<dbReference type="InterPro" id="IPR023151">
    <property type="entry name" value="PEP_util_CS"/>
</dbReference>
<feature type="binding site" evidence="20">
    <location>
        <position position="454"/>
    </location>
    <ligand>
        <name>Mg(2+)</name>
        <dbReference type="ChEBI" id="CHEBI:18420"/>
    </ligand>
</feature>
<dbReference type="RefSeq" id="WP_023054005.1">
    <property type="nucleotide sequence ID" value="NZ_AWXA01000041.1"/>
</dbReference>
<evidence type="ECO:0000256" key="2">
    <source>
        <dbReference type="ARBA" id="ARBA00001946"/>
    </source>
</evidence>
<feature type="domain" description="PEP-utilising enzyme mobile" evidence="21">
    <location>
        <begin position="153"/>
        <end position="224"/>
    </location>
</feature>
<evidence type="ECO:0000256" key="15">
    <source>
        <dbReference type="ARBA" id="ARBA00022842"/>
    </source>
</evidence>
<comment type="function">
    <text evidence="3 17">General (non sugar-specific) component of the phosphoenolpyruvate-dependent sugar phosphotransferase system (sugar PTS). This major carbohydrate active-transport system catalyzes the phosphorylation of incoming sugar substrates concomitantly with their translocation across the cell membrane. Enzyme I transfers the phosphoryl group from phosphoenolpyruvate (PEP) to the phosphoryl carrier protein (HPr).</text>
</comment>
<accession>U7UHD7</accession>
<evidence type="ECO:0000313" key="25">
    <source>
        <dbReference type="Proteomes" id="UP000017090"/>
    </source>
</evidence>
<dbReference type="GO" id="GO:0005737">
    <property type="term" value="C:cytoplasm"/>
    <property type="evidence" value="ECO:0007669"/>
    <property type="project" value="UniProtKB-SubCell"/>
</dbReference>
<comment type="subcellular location">
    <subcellularLocation>
        <location evidence="4 17">Cytoplasm</location>
    </subcellularLocation>
</comment>
<evidence type="ECO:0000313" key="24">
    <source>
        <dbReference type="EMBL" id="ERT58706.1"/>
    </source>
</evidence>
<dbReference type="Gene3D" id="3.50.30.10">
    <property type="entry name" value="Phosphohistidine domain"/>
    <property type="match status" value="1"/>
</dbReference>
<reference evidence="24 25" key="1">
    <citation type="submission" date="2013-09" db="EMBL/GenBank/DDBJ databases">
        <authorList>
            <person name="Durkin A.S."/>
            <person name="Haft D.R."/>
            <person name="McCorrison J."/>
            <person name="Torralba M."/>
            <person name="Gillis M."/>
            <person name="Haft D.H."/>
            <person name="Methe B."/>
            <person name="Sutton G."/>
            <person name="Nelson K.E."/>
        </authorList>
    </citation>
    <scope>NUCLEOTIDE SEQUENCE [LARGE SCALE GENOMIC DNA]</scope>
    <source>
        <strain evidence="24 25">BV3C16-1</strain>
    </source>
</reference>
<name>U7UHD7_9FIRM</name>
<keyword evidence="24" id="KW-0670">Pyruvate</keyword>
<gene>
    <name evidence="24" type="primary">ptsP</name>
    <name evidence="24" type="ORF">HMPREF1250_1816</name>
</gene>
<evidence type="ECO:0000256" key="9">
    <source>
        <dbReference type="ARBA" id="ARBA00022490"/>
    </source>
</evidence>
<dbReference type="SUPFAM" id="SSF52009">
    <property type="entry name" value="Phosphohistidine domain"/>
    <property type="match status" value="1"/>
</dbReference>
<proteinExistence type="inferred from homology"/>
<feature type="active site" description="Proton donor" evidence="18">
    <location>
        <position position="501"/>
    </location>
</feature>
<evidence type="ECO:0000256" key="3">
    <source>
        <dbReference type="ARBA" id="ARBA00002728"/>
    </source>
</evidence>
<dbReference type="InterPro" id="IPR006318">
    <property type="entry name" value="PTS_EI-like"/>
</dbReference>
<evidence type="ECO:0000256" key="12">
    <source>
        <dbReference type="ARBA" id="ARBA00022683"/>
    </source>
</evidence>
<keyword evidence="14 17" id="KW-0418">Kinase</keyword>
<dbReference type="NCBIfam" id="TIGR01417">
    <property type="entry name" value="PTS_I_fam"/>
    <property type="match status" value="1"/>
</dbReference>
<dbReference type="Pfam" id="PF02896">
    <property type="entry name" value="PEP-utilizers_C"/>
    <property type="match status" value="1"/>
</dbReference>
<sequence length="546" mass="59619">MLVIRGKSVFAGIAIGPLALFHRQSASAAQRPAAGIEAELQRFRQARQTAVAQLQALYERAVEKVGEDEAAVFEVHQMMLADDDYLETVETLIGSGNMSAEAAVERTAQQFAQMFRAMDDTYMQARAADVIDISRRVEAALCGCQDTDLSAYDGVIIGADDLGPSETLQLDTDKILGFVTSGGSTNSHTAILARTLGIAAVVGTDTPFHDDVEGLTVIIDGYTGTVYLDPDPETLAAMERKAETAAAHQAALERLRGLPTQTKDGKRIDLYANIGNTGDLAQVAEHDAEGIGLFRSEFLYLENTTYPTEEQQFAAYKKTAQALGGKRVVIRTLDIGADKKVDYFNLETEENPAMGMRAIRICLSRPALFRIQLRALCRASAFGKVAVMFPMIISLDEIRRSKAMLRDVQEELTAQGIAYDKEMEVGIMIETPAAAIISDELAKEVDFFSIGSNDLTQYTLAIDRQQTRLDDFFDAHHPAILRLIEMTVRNGHAAGIWVGICGELGADLSLTETFLRMGIDELSVSPAAILPVREKVRSLDLRDVDV</sequence>
<dbReference type="PANTHER" id="PTHR46244:SF3">
    <property type="entry name" value="PHOSPHOENOLPYRUVATE-PROTEIN PHOSPHOTRANSFERASE"/>
    <property type="match status" value="1"/>
</dbReference>
<evidence type="ECO:0000259" key="21">
    <source>
        <dbReference type="Pfam" id="PF00391"/>
    </source>
</evidence>
<evidence type="ECO:0000259" key="23">
    <source>
        <dbReference type="Pfam" id="PF05524"/>
    </source>
</evidence>
<dbReference type="GO" id="GO:0009401">
    <property type="term" value="P:phosphoenolpyruvate-dependent sugar phosphotransferase system"/>
    <property type="evidence" value="ECO:0007669"/>
    <property type="project" value="UniProtKB-KW"/>
</dbReference>
<evidence type="ECO:0000259" key="22">
    <source>
        <dbReference type="Pfam" id="PF02896"/>
    </source>
</evidence>
<comment type="cofactor">
    <cofactor evidence="2 17 20">
        <name>Mg(2+)</name>
        <dbReference type="ChEBI" id="CHEBI:18420"/>
    </cofactor>
</comment>
<dbReference type="STRING" id="1111454.HMPREF1250_1816"/>
<comment type="catalytic activity">
    <reaction evidence="1 17">
        <text>L-histidyl-[protein] + phosphoenolpyruvate = N(pros)-phospho-L-histidyl-[protein] + pyruvate</text>
        <dbReference type="Rhea" id="RHEA:23880"/>
        <dbReference type="Rhea" id="RHEA-COMP:9745"/>
        <dbReference type="Rhea" id="RHEA-COMP:9746"/>
        <dbReference type="ChEBI" id="CHEBI:15361"/>
        <dbReference type="ChEBI" id="CHEBI:29979"/>
        <dbReference type="ChEBI" id="CHEBI:58702"/>
        <dbReference type="ChEBI" id="CHEBI:64837"/>
        <dbReference type="EC" id="2.7.3.9"/>
    </reaction>
</comment>
<dbReference type="InterPro" id="IPR008731">
    <property type="entry name" value="PTS_EIN"/>
</dbReference>
<keyword evidence="15 17" id="KW-0460">Magnesium</keyword>
<evidence type="ECO:0000256" key="16">
    <source>
        <dbReference type="ARBA" id="ARBA00033235"/>
    </source>
</evidence>
<feature type="binding site" evidence="19">
    <location>
        <begin position="453"/>
        <end position="454"/>
    </location>
    <ligand>
        <name>phosphoenolpyruvate</name>
        <dbReference type="ChEBI" id="CHEBI:58702"/>
    </ligand>
</feature>
<dbReference type="GO" id="GO:0016301">
    <property type="term" value="F:kinase activity"/>
    <property type="evidence" value="ECO:0007669"/>
    <property type="project" value="UniProtKB-KW"/>
</dbReference>
<evidence type="ECO:0000256" key="18">
    <source>
        <dbReference type="PIRSR" id="PIRSR000732-1"/>
    </source>
</evidence>
<dbReference type="GO" id="GO:0046872">
    <property type="term" value="F:metal ion binding"/>
    <property type="evidence" value="ECO:0007669"/>
    <property type="project" value="UniProtKB-KW"/>
</dbReference>
<dbReference type="Pfam" id="PF05524">
    <property type="entry name" value="PEP-utilisers_N"/>
    <property type="match status" value="1"/>
</dbReference>
<evidence type="ECO:0000256" key="7">
    <source>
        <dbReference type="ARBA" id="ARBA00016544"/>
    </source>
</evidence>
<evidence type="ECO:0000256" key="13">
    <source>
        <dbReference type="ARBA" id="ARBA00022723"/>
    </source>
</evidence>
<dbReference type="InterPro" id="IPR015813">
    <property type="entry name" value="Pyrv/PenolPyrv_kinase-like_dom"/>
</dbReference>
<dbReference type="Proteomes" id="UP000017090">
    <property type="component" value="Unassembled WGS sequence"/>
</dbReference>
<evidence type="ECO:0000256" key="11">
    <source>
        <dbReference type="ARBA" id="ARBA00022679"/>
    </source>
</evidence>
<dbReference type="Pfam" id="PF00391">
    <property type="entry name" value="PEP-utilizers"/>
    <property type="match status" value="1"/>
</dbReference>
<feature type="domain" description="Phosphotransferase system enzyme I N-terminal" evidence="23">
    <location>
        <begin position="5"/>
        <end position="126"/>
    </location>
</feature>
<keyword evidence="10 17" id="KW-0762">Sugar transport</keyword>
<dbReference type="OrthoDB" id="9765468at2"/>
<dbReference type="PANTHER" id="PTHR46244">
    <property type="entry name" value="PHOSPHOENOLPYRUVATE-PROTEIN PHOSPHOTRANSFERASE"/>
    <property type="match status" value="1"/>
</dbReference>
<comment type="caution">
    <text evidence="24">The sequence shown here is derived from an EMBL/GenBank/DDBJ whole genome shotgun (WGS) entry which is preliminary data.</text>
</comment>
<organism evidence="24 25">
    <name type="scientific">Megasphaera vaginalis</name>
    <name type="common">ex Srinivasan et al. 2021</name>
    <dbReference type="NCBI Taxonomy" id="1111454"/>
    <lineage>
        <taxon>Bacteria</taxon>
        <taxon>Bacillati</taxon>
        <taxon>Bacillota</taxon>
        <taxon>Negativicutes</taxon>
        <taxon>Veillonellales</taxon>
        <taxon>Veillonellaceae</taxon>
        <taxon>Megasphaera</taxon>
    </lineage>
</organism>
<dbReference type="InterPro" id="IPR000121">
    <property type="entry name" value="PEP_util_C"/>
</dbReference>
<feature type="domain" description="PEP-utilising enzyme C-terminal" evidence="22">
    <location>
        <begin position="251"/>
        <end position="540"/>
    </location>
</feature>
<feature type="binding site" evidence="19">
    <location>
        <position position="331"/>
    </location>
    <ligand>
        <name>phosphoenolpyruvate</name>
        <dbReference type="ChEBI" id="CHEBI:58702"/>
    </ligand>
</feature>
<dbReference type="InterPro" id="IPR036637">
    <property type="entry name" value="Phosphohistidine_dom_sf"/>
</dbReference>
<dbReference type="InterPro" id="IPR036618">
    <property type="entry name" value="PtsI_HPr-bd_sf"/>
</dbReference>
<comment type="similarity">
    <text evidence="5 17">Belongs to the PEP-utilizing enzyme family.</text>
</comment>
<dbReference type="EMBL" id="AWXA01000041">
    <property type="protein sequence ID" value="ERT58706.1"/>
    <property type="molecule type" value="Genomic_DNA"/>
</dbReference>
<evidence type="ECO:0000256" key="8">
    <source>
        <dbReference type="ARBA" id="ARBA00022448"/>
    </source>
</evidence>
<evidence type="ECO:0000256" key="14">
    <source>
        <dbReference type="ARBA" id="ARBA00022777"/>
    </source>
</evidence>
<evidence type="ECO:0000256" key="5">
    <source>
        <dbReference type="ARBA" id="ARBA00007837"/>
    </source>
</evidence>
<dbReference type="SUPFAM" id="SSF47831">
    <property type="entry name" value="Enzyme I of the PEP:sugar phosphotransferase system HPr-binding (sub)domain"/>
    <property type="match status" value="1"/>
</dbReference>
<keyword evidence="8 17" id="KW-0813">Transport</keyword>
<dbReference type="AlphaFoldDB" id="U7UHD7"/>
<evidence type="ECO:0000256" key="10">
    <source>
        <dbReference type="ARBA" id="ARBA00022597"/>
    </source>
</evidence>
<evidence type="ECO:0000256" key="1">
    <source>
        <dbReference type="ARBA" id="ARBA00000683"/>
    </source>
</evidence>
<dbReference type="InterPro" id="IPR008279">
    <property type="entry name" value="PEP-util_enz_mobile_dom"/>
</dbReference>
<dbReference type="InterPro" id="IPR040442">
    <property type="entry name" value="Pyrv_kinase-like_dom_sf"/>
</dbReference>
<keyword evidence="11 17" id="KW-0808">Transferase</keyword>
<feature type="binding site" evidence="20">
    <location>
        <position position="430"/>
    </location>
    <ligand>
        <name>Mg(2+)</name>
        <dbReference type="ChEBI" id="CHEBI:18420"/>
    </ligand>
</feature>
<evidence type="ECO:0000256" key="20">
    <source>
        <dbReference type="PIRSR" id="PIRSR000732-3"/>
    </source>
</evidence>
<dbReference type="GO" id="GO:0008965">
    <property type="term" value="F:phosphoenolpyruvate-protein phosphotransferase activity"/>
    <property type="evidence" value="ECO:0007669"/>
    <property type="project" value="UniProtKB-EC"/>
</dbReference>
<evidence type="ECO:0000256" key="19">
    <source>
        <dbReference type="PIRSR" id="PIRSR000732-2"/>
    </source>
</evidence>
<evidence type="ECO:0000256" key="17">
    <source>
        <dbReference type="PIRNR" id="PIRNR000732"/>
    </source>
</evidence>
<dbReference type="SUPFAM" id="SSF51621">
    <property type="entry name" value="Phosphoenolpyruvate/pyruvate domain"/>
    <property type="match status" value="1"/>
</dbReference>
<dbReference type="InterPro" id="IPR050499">
    <property type="entry name" value="PEP-utilizing_PTS_enzyme"/>
</dbReference>
<protein>
    <recommendedName>
        <fullName evidence="7 17">Phosphoenolpyruvate-protein phosphotransferase</fullName>
        <ecNumber evidence="6 17">2.7.3.9</ecNumber>
    </recommendedName>
    <alternativeName>
        <fullName evidence="16 17">Phosphotransferase system, enzyme I</fullName>
    </alternativeName>
</protein>
<dbReference type="Gene3D" id="1.10.274.10">
    <property type="entry name" value="PtsI, HPr-binding domain"/>
    <property type="match status" value="1"/>
</dbReference>
<dbReference type="PROSITE" id="PS00742">
    <property type="entry name" value="PEP_ENZYMES_2"/>
    <property type="match status" value="1"/>
</dbReference>
<dbReference type="Gene3D" id="3.20.20.60">
    <property type="entry name" value="Phosphoenolpyruvate-binding domains"/>
    <property type="match status" value="1"/>
</dbReference>
<dbReference type="PATRIC" id="fig|1111454.3.peg.1481"/>
<evidence type="ECO:0000256" key="4">
    <source>
        <dbReference type="ARBA" id="ARBA00004496"/>
    </source>
</evidence>
<dbReference type="PRINTS" id="PR01736">
    <property type="entry name" value="PHPHTRNFRASE"/>
</dbReference>
<keyword evidence="12 17" id="KW-0598">Phosphotransferase system</keyword>
<feature type="binding site" evidence="19">
    <location>
        <position position="464"/>
    </location>
    <ligand>
        <name>phosphoenolpyruvate</name>
        <dbReference type="ChEBI" id="CHEBI:58702"/>
    </ligand>
</feature>
<dbReference type="EC" id="2.7.3.9" evidence="6 17"/>
<dbReference type="InterPro" id="IPR024692">
    <property type="entry name" value="PTS_EI"/>
</dbReference>
<dbReference type="PIRSF" id="PIRSF000732">
    <property type="entry name" value="PTS_enzyme_I"/>
    <property type="match status" value="1"/>
</dbReference>
<feature type="binding site" evidence="19">
    <location>
        <position position="295"/>
    </location>
    <ligand>
        <name>phosphoenolpyruvate</name>
        <dbReference type="ChEBI" id="CHEBI:58702"/>
    </ligand>
</feature>
<keyword evidence="25" id="KW-1185">Reference proteome</keyword>
<dbReference type="eggNOG" id="COG1080">
    <property type="taxonomic scope" value="Bacteria"/>
</dbReference>
<feature type="active site" description="Tele-phosphohistidine intermediate" evidence="18">
    <location>
        <position position="188"/>
    </location>
</feature>